<dbReference type="InterPro" id="IPR051824">
    <property type="entry name" value="LRR_Rcpt-Like_S/T_Kinase"/>
</dbReference>
<sequence>MISAGDFLNHNENGGYILVADTQPKLHSTVRGSPLFLTYYGYCLENGNYKVSLHFAEIKFRDEEPYNRVGRSVFDIYIQGILRWKDFNIKEQANGTGKAIIRTFKAMVTENTLDIRLYWAGKGTTFIPDKGSYGSLISAISVSHEAKKSSILYIVVGVVASVLCLTFSIMVFFFRRRYSRRKRRRRDLKGLDLQTGTFTFRQLKAATNNFDSANKLGEGGFGSVYKGQLSDGTVIVEKQLASKSRQGNREFVNEIGMIFGLQHPNLVKLYRCCVEGNQLLLVYEYMENNCLAHALFGKQGDICVFVIFNCVCINAMLSLILFFLLNLVI</sequence>
<dbReference type="InterPro" id="IPR011009">
    <property type="entry name" value="Kinase-like_dom_sf"/>
</dbReference>
<keyword evidence="4" id="KW-0597">Phosphoprotein</keyword>
<dbReference type="Gene3D" id="2.60.120.430">
    <property type="entry name" value="Galactose-binding lectin"/>
    <property type="match status" value="1"/>
</dbReference>
<gene>
    <name evidence="15" type="ORF">Ddye_024362</name>
</gene>
<comment type="subcellular location">
    <subcellularLocation>
        <location evidence="1">Membrane</location>
        <topology evidence="1">Single-pass type I membrane protein</topology>
    </subcellularLocation>
</comment>
<dbReference type="PROSITE" id="PS50011">
    <property type="entry name" value="PROTEIN_KINASE_DOM"/>
    <property type="match status" value="1"/>
</dbReference>
<dbReference type="Pfam" id="PF11721">
    <property type="entry name" value="Malectin"/>
    <property type="match status" value="1"/>
</dbReference>
<evidence type="ECO:0000256" key="1">
    <source>
        <dbReference type="ARBA" id="ARBA00004479"/>
    </source>
</evidence>
<evidence type="ECO:0000259" key="14">
    <source>
        <dbReference type="PROSITE" id="PS50011"/>
    </source>
</evidence>
<keyword evidence="10" id="KW-0325">Glycoprotein</keyword>
<keyword evidence="3" id="KW-0418">Kinase</keyword>
<dbReference type="InterPro" id="IPR000719">
    <property type="entry name" value="Prot_kinase_dom"/>
</dbReference>
<feature type="transmembrane region" description="Helical" evidence="13">
    <location>
        <begin position="151"/>
        <end position="174"/>
    </location>
</feature>
<keyword evidence="3" id="KW-0723">Serine/threonine-protein kinase</keyword>
<evidence type="ECO:0000256" key="8">
    <source>
        <dbReference type="ARBA" id="ARBA00022840"/>
    </source>
</evidence>
<dbReference type="InterPro" id="IPR001245">
    <property type="entry name" value="Ser-Thr/Tyr_kinase_cat_dom"/>
</dbReference>
<dbReference type="GO" id="GO:0016020">
    <property type="term" value="C:membrane"/>
    <property type="evidence" value="ECO:0007669"/>
    <property type="project" value="UniProtKB-SubCell"/>
</dbReference>
<evidence type="ECO:0000256" key="12">
    <source>
        <dbReference type="ARBA" id="ARBA00048679"/>
    </source>
</evidence>
<dbReference type="GO" id="GO:0005524">
    <property type="term" value="F:ATP binding"/>
    <property type="evidence" value="ECO:0007669"/>
    <property type="project" value="UniProtKB-KW"/>
</dbReference>
<dbReference type="SUPFAM" id="SSF56112">
    <property type="entry name" value="Protein kinase-like (PK-like)"/>
    <property type="match status" value="1"/>
</dbReference>
<dbReference type="Pfam" id="PF07714">
    <property type="entry name" value="PK_Tyr_Ser-Thr"/>
    <property type="match status" value="1"/>
</dbReference>
<keyword evidence="13" id="KW-0812">Transmembrane</keyword>
<evidence type="ECO:0000256" key="10">
    <source>
        <dbReference type="ARBA" id="ARBA00023180"/>
    </source>
</evidence>
<evidence type="ECO:0000256" key="2">
    <source>
        <dbReference type="ARBA" id="ARBA00012513"/>
    </source>
</evidence>
<accession>A0AAD9WSW4</accession>
<dbReference type="Gene3D" id="3.30.200.20">
    <property type="entry name" value="Phosphorylase Kinase, domain 1"/>
    <property type="match status" value="1"/>
</dbReference>
<name>A0AAD9WSW4_9ROSI</name>
<evidence type="ECO:0000256" key="9">
    <source>
        <dbReference type="ARBA" id="ARBA00023170"/>
    </source>
</evidence>
<evidence type="ECO:0000256" key="7">
    <source>
        <dbReference type="ARBA" id="ARBA00022741"/>
    </source>
</evidence>
<comment type="catalytic activity">
    <reaction evidence="11">
        <text>L-threonyl-[protein] + ATP = O-phospho-L-threonyl-[protein] + ADP + H(+)</text>
        <dbReference type="Rhea" id="RHEA:46608"/>
        <dbReference type="Rhea" id="RHEA-COMP:11060"/>
        <dbReference type="Rhea" id="RHEA-COMP:11605"/>
        <dbReference type="ChEBI" id="CHEBI:15378"/>
        <dbReference type="ChEBI" id="CHEBI:30013"/>
        <dbReference type="ChEBI" id="CHEBI:30616"/>
        <dbReference type="ChEBI" id="CHEBI:61977"/>
        <dbReference type="ChEBI" id="CHEBI:456216"/>
        <dbReference type="EC" id="2.7.11.1"/>
    </reaction>
</comment>
<keyword evidence="8" id="KW-0067">ATP-binding</keyword>
<feature type="transmembrane region" description="Helical" evidence="13">
    <location>
        <begin position="302"/>
        <end position="325"/>
    </location>
</feature>
<keyword evidence="7" id="KW-0547">Nucleotide-binding</keyword>
<dbReference type="InterPro" id="IPR021720">
    <property type="entry name" value="Malectin_dom"/>
</dbReference>
<evidence type="ECO:0000256" key="3">
    <source>
        <dbReference type="ARBA" id="ARBA00022527"/>
    </source>
</evidence>
<dbReference type="GO" id="GO:0004674">
    <property type="term" value="F:protein serine/threonine kinase activity"/>
    <property type="evidence" value="ECO:0007669"/>
    <property type="project" value="UniProtKB-KW"/>
</dbReference>
<keyword evidence="13" id="KW-1133">Transmembrane helix</keyword>
<keyword evidence="5" id="KW-0808">Transferase</keyword>
<evidence type="ECO:0000313" key="16">
    <source>
        <dbReference type="Proteomes" id="UP001280121"/>
    </source>
</evidence>
<comment type="caution">
    <text evidence="15">The sequence shown here is derived from an EMBL/GenBank/DDBJ whole genome shotgun (WGS) entry which is preliminary data.</text>
</comment>
<dbReference type="EC" id="2.7.11.1" evidence="2"/>
<dbReference type="PANTHER" id="PTHR48006">
    <property type="entry name" value="LEUCINE-RICH REPEAT-CONTAINING PROTEIN DDB_G0281931-RELATED"/>
    <property type="match status" value="1"/>
</dbReference>
<evidence type="ECO:0000256" key="5">
    <source>
        <dbReference type="ARBA" id="ARBA00022679"/>
    </source>
</evidence>
<organism evidence="15 16">
    <name type="scientific">Dipteronia dyeriana</name>
    <dbReference type="NCBI Taxonomy" id="168575"/>
    <lineage>
        <taxon>Eukaryota</taxon>
        <taxon>Viridiplantae</taxon>
        <taxon>Streptophyta</taxon>
        <taxon>Embryophyta</taxon>
        <taxon>Tracheophyta</taxon>
        <taxon>Spermatophyta</taxon>
        <taxon>Magnoliopsida</taxon>
        <taxon>eudicotyledons</taxon>
        <taxon>Gunneridae</taxon>
        <taxon>Pentapetalae</taxon>
        <taxon>rosids</taxon>
        <taxon>malvids</taxon>
        <taxon>Sapindales</taxon>
        <taxon>Sapindaceae</taxon>
        <taxon>Hippocastanoideae</taxon>
        <taxon>Acereae</taxon>
        <taxon>Dipteronia</taxon>
    </lineage>
</organism>
<evidence type="ECO:0000313" key="15">
    <source>
        <dbReference type="EMBL" id="KAK2642599.1"/>
    </source>
</evidence>
<dbReference type="AlphaFoldDB" id="A0AAD9WSW4"/>
<dbReference type="EMBL" id="JANJYI010000007">
    <property type="protein sequence ID" value="KAK2642599.1"/>
    <property type="molecule type" value="Genomic_DNA"/>
</dbReference>
<feature type="domain" description="Protein kinase" evidence="14">
    <location>
        <begin position="210"/>
        <end position="329"/>
    </location>
</feature>
<keyword evidence="13" id="KW-0472">Membrane</keyword>
<keyword evidence="6" id="KW-0732">Signal</keyword>
<protein>
    <recommendedName>
        <fullName evidence="2">non-specific serine/threonine protein kinase</fullName>
        <ecNumber evidence="2">2.7.11.1</ecNumber>
    </recommendedName>
</protein>
<evidence type="ECO:0000256" key="11">
    <source>
        <dbReference type="ARBA" id="ARBA00047899"/>
    </source>
</evidence>
<dbReference type="FunFam" id="3.30.200.20:FF:000217">
    <property type="entry name" value="probable LRR receptor-like serine/threonine-protein kinase At1g53430"/>
    <property type="match status" value="1"/>
</dbReference>
<evidence type="ECO:0000256" key="4">
    <source>
        <dbReference type="ARBA" id="ARBA00022553"/>
    </source>
</evidence>
<reference evidence="15" key="1">
    <citation type="journal article" date="2023" name="Plant J.">
        <title>Genome sequences and population genomics provide insights into the demographic history, inbreeding, and mutation load of two 'living fossil' tree species of Dipteronia.</title>
        <authorList>
            <person name="Feng Y."/>
            <person name="Comes H.P."/>
            <person name="Chen J."/>
            <person name="Zhu S."/>
            <person name="Lu R."/>
            <person name="Zhang X."/>
            <person name="Li P."/>
            <person name="Qiu J."/>
            <person name="Olsen K.M."/>
            <person name="Qiu Y."/>
        </authorList>
    </citation>
    <scope>NUCLEOTIDE SEQUENCE</scope>
    <source>
        <strain evidence="15">KIB01</strain>
    </source>
</reference>
<comment type="catalytic activity">
    <reaction evidence="12">
        <text>L-seryl-[protein] + ATP = O-phospho-L-seryl-[protein] + ADP + H(+)</text>
        <dbReference type="Rhea" id="RHEA:17989"/>
        <dbReference type="Rhea" id="RHEA-COMP:9863"/>
        <dbReference type="Rhea" id="RHEA-COMP:11604"/>
        <dbReference type="ChEBI" id="CHEBI:15378"/>
        <dbReference type="ChEBI" id="CHEBI:29999"/>
        <dbReference type="ChEBI" id="CHEBI:30616"/>
        <dbReference type="ChEBI" id="CHEBI:83421"/>
        <dbReference type="ChEBI" id="CHEBI:456216"/>
        <dbReference type="EC" id="2.7.11.1"/>
    </reaction>
</comment>
<proteinExistence type="predicted"/>
<dbReference type="PANTHER" id="PTHR48006:SF66">
    <property type="entry name" value="PROTEIN KINASE DOMAIN-CONTAINING PROTEIN"/>
    <property type="match status" value="1"/>
</dbReference>
<evidence type="ECO:0000256" key="13">
    <source>
        <dbReference type="SAM" id="Phobius"/>
    </source>
</evidence>
<keyword evidence="9" id="KW-0675">Receptor</keyword>
<keyword evidence="16" id="KW-1185">Reference proteome</keyword>
<evidence type="ECO:0000256" key="6">
    <source>
        <dbReference type="ARBA" id="ARBA00022729"/>
    </source>
</evidence>
<dbReference type="Proteomes" id="UP001280121">
    <property type="component" value="Unassembled WGS sequence"/>
</dbReference>